<name>A0A6A6X1Y1_9PLEO</name>
<gene>
    <name evidence="3" type="ORF">K505DRAFT_391005</name>
</gene>
<dbReference type="Pfam" id="PF00012">
    <property type="entry name" value="HSP70"/>
    <property type="match status" value="1"/>
</dbReference>
<dbReference type="OrthoDB" id="2963168at2759"/>
<dbReference type="AlphaFoldDB" id="A0A6A6X1Y1"/>
<dbReference type="Gene3D" id="3.30.420.40">
    <property type="match status" value="2"/>
</dbReference>
<dbReference type="GO" id="GO:0140662">
    <property type="term" value="F:ATP-dependent protein folding chaperone"/>
    <property type="evidence" value="ECO:0007669"/>
    <property type="project" value="InterPro"/>
</dbReference>
<dbReference type="PANTHER" id="PTHR14187:SF82">
    <property type="entry name" value="FAMILY CHAPERONE, PUTATIVE (AFU_ORTHOLOGUE AFUA_7G08575)-RELATED"/>
    <property type="match status" value="1"/>
</dbReference>
<evidence type="ECO:0000313" key="3">
    <source>
        <dbReference type="EMBL" id="KAF2790366.1"/>
    </source>
</evidence>
<evidence type="ECO:0000256" key="2">
    <source>
        <dbReference type="ARBA" id="ARBA00022840"/>
    </source>
</evidence>
<keyword evidence="4" id="KW-1185">Reference proteome</keyword>
<dbReference type="InterPro" id="IPR013126">
    <property type="entry name" value="Hsp_70_fam"/>
</dbReference>
<sequence length="550" mass="61609">MDSRRIVVSIDFGTTYSGLAWAESSRADFQHVIDTWPTKSSTKSSPKVPTELRLITNGYQWGFQIPTTAKRSKYFKLKLDDPTSTSTTTQPPEELAQLYLSYLYKHMISILTERLSSSIVKNTPIDFILTVPAIWSNAAKQKTETAAVRAGFKGSKKIHLVSEPEAAAIYTLHNLGAPTLSVGKTFVVCDAGGGTVDLISYKIQQMAPSLKVGEATGGTGGKCGSSMLNQRFRRYLKQKLGEQYWTPDRLVEAINAFEDFKKTFTPEGEPLSIRVELPNDPAKSIRRNRFRVSQTEMKNEVFEPIIKDVIDLIQEQISMTGGSVAAILLVGGFGQSQYLMTRIKASIHSAIKVLQPANGWTAVVQGAAMIGLSRANANLGAVHISERVARKHYGTQLTMAFQDGKDDISKRFWYEKWNCWAISRMQWFVEKGQSYPVNRPSVIECEIDFPVRSGVAPSSRVTIYENSVDNQAPRYVNKNTKKVAQLDVDVERVGFGRKLFTSKKRKMGGHWYYVFKSYIEATYESAWIGYTLKLKGMRLMSWSDCTLQGP</sequence>
<dbReference type="Proteomes" id="UP000799757">
    <property type="component" value="Unassembled WGS sequence"/>
</dbReference>
<keyword evidence="2" id="KW-0067">ATP-binding</keyword>
<dbReference type="PRINTS" id="PR00301">
    <property type="entry name" value="HEATSHOCK70"/>
</dbReference>
<dbReference type="PANTHER" id="PTHR14187">
    <property type="entry name" value="ALPHA KINASE/ELONGATION FACTOR 2 KINASE"/>
    <property type="match status" value="1"/>
</dbReference>
<evidence type="ECO:0000256" key="1">
    <source>
        <dbReference type="ARBA" id="ARBA00022741"/>
    </source>
</evidence>
<dbReference type="SUPFAM" id="SSF53067">
    <property type="entry name" value="Actin-like ATPase domain"/>
    <property type="match status" value="2"/>
</dbReference>
<reference evidence="3" key="1">
    <citation type="journal article" date="2020" name="Stud. Mycol.">
        <title>101 Dothideomycetes genomes: a test case for predicting lifestyles and emergence of pathogens.</title>
        <authorList>
            <person name="Haridas S."/>
            <person name="Albert R."/>
            <person name="Binder M."/>
            <person name="Bloem J."/>
            <person name="Labutti K."/>
            <person name="Salamov A."/>
            <person name="Andreopoulos B."/>
            <person name="Baker S."/>
            <person name="Barry K."/>
            <person name="Bills G."/>
            <person name="Bluhm B."/>
            <person name="Cannon C."/>
            <person name="Castanera R."/>
            <person name="Culley D."/>
            <person name="Daum C."/>
            <person name="Ezra D."/>
            <person name="Gonzalez J."/>
            <person name="Henrissat B."/>
            <person name="Kuo A."/>
            <person name="Liang C."/>
            <person name="Lipzen A."/>
            <person name="Lutzoni F."/>
            <person name="Magnuson J."/>
            <person name="Mondo S."/>
            <person name="Nolan M."/>
            <person name="Ohm R."/>
            <person name="Pangilinan J."/>
            <person name="Park H.-J."/>
            <person name="Ramirez L."/>
            <person name="Alfaro M."/>
            <person name="Sun H."/>
            <person name="Tritt A."/>
            <person name="Yoshinaga Y."/>
            <person name="Zwiers L.-H."/>
            <person name="Turgeon B."/>
            <person name="Goodwin S."/>
            <person name="Spatafora J."/>
            <person name="Crous P."/>
            <person name="Grigoriev I."/>
        </authorList>
    </citation>
    <scope>NUCLEOTIDE SEQUENCE</scope>
    <source>
        <strain evidence="3">CBS 109.77</strain>
    </source>
</reference>
<dbReference type="GO" id="GO:0005524">
    <property type="term" value="F:ATP binding"/>
    <property type="evidence" value="ECO:0007669"/>
    <property type="project" value="UniProtKB-KW"/>
</dbReference>
<keyword evidence="1" id="KW-0547">Nucleotide-binding</keyword>
<proteinExistence type="predicted"/>
<dbReference type="CDD" id="cd10170">
    <property type="entry name" value="ASKHA_NBD_HSP70"/>
    <property type="match status" value="1"/>
</dbReference>
<accession>A0A6A6X1Y1</accession>
<organism evidence="3 4">
    <name type="scientific">Melanomma pulvis-pyrius CBS 109.77</name>
    <dbReference type="NCBI Taxonomy" id="1314802"/>
    <lineage>
        <taxon>Eukaryota</taxon>
        <taxon>Fungi</taxon>
        <taxon>Dikarya</taxon>
        <taxon>Ascomycota</taxon>
        <taxon>Pezizomycotina</taxon>
        <taxon>Dothideomycetes</taxon>
        <taxon>Pleosporomycetidae</taxon>
        <taxon>Pleosporales</taxon>
        <taxon>Melanommataceae</taxon>
        <taxon>Melanomma</taxon>
    </lineage>
</organism>
<evidence type="ECO:0000313" key="4">
    <source>
        <dbReference type="Proteomes" id="UP000799757"/>
    </source>
</evidence>
<dbReference type="EMBL" id="MU002078">
    <property type="protein sequence ID" value="KAF2790366.1"/>
    <property type="molecule type" value="Genomic_DNA"/>
</dbReference>
<dbReference type="InterPro" id="IPR043129">
    <property type="entry name" value="ATPase_NBD"/>
</dbReference>
<protein>
    <submittedName>
        <fullName evidence="3">Actin-like ATPase domain-containing protein</fullName>
    </submittedName>
</protein>